<dbReference type="EMBL" id="MU069486">
    <property type="protein sequence ID" value="KAF5841411.1"/>
    <property type="molecule type" value="Genomic_DNA"/>
</dbReference>
<sequence length="81" mass="8648">MIGSGETLYFGNDCCIDACPGNSLGCALSAGGSGTPDPECQATLRSSLAHWLTHSLTLWLVGLLKHLRLVLKTTHWSCWAC</sequence>
<keyword evidence="2" id="KW-1185">Reference proteome</keyword>
<comment type="caution">
    <text evidence="1">The sequence shown here is derived from an EMBL/GenBank/DDBJ whole genome shotgun (WGS) entry which is preliminary data.</text>
</comment>
<reference evidence="1" key="1">
    <citation type="submission" date="2017-08" db="EMBL/GenBank/DDBJ databases">
        <authorList>
            <person name="Polle J.E."/>
            <person name="Barry K."/>
            <person name="Cushman J."/>
            <person name="Schmutz J."/>
            <person name="Tran D."/>
            <person name="Hathwaick L.T."/>
            <person name="Yim W.C."/>
            <person name="Jenkins J."/>
            <person name="Mckie-Krisberg Z.M."/>
            <person name="Prochnik S."/>
            <person name="Lindquist E."/>
            <person name="Dockter R.B."/>
            <person name="Adam C."/>
            <person name="Molina H."/>
            <person name="Bunkerborg J."/>
            <person name="Jin E."/>
            <person name="Buchheim M."/>
            <person name="Magnuson J."/>
        </authorList>
    </citation>
    <scope>NUCLEOTIDE SEQUENCE</scope>
    <source>
        <strain evidence="1">CCAP 19/18</strain>
    </source>
</reference>
<protein>
    <submittedName>
        <fullName evidence="1">Uncharacterized protein</fullName>
    </submittedName>
</protein>
<organism evidence="1 2">
    <name type="scientific">Dunaliella salina</name>
    <name type="common">Green alga</name>
    <name type="synonym">Protococcus salinus</name>
    <dbReference type="NCBI Taxonomy" id="3046"/>
    <lineage>
        <taxon>Eukaryota</taxon>
        <taxon>Viridiplantae</taxon>
        <taxon>Chlorophyta</taxon>
        <taxon>core chlorophytes</taxon>
        <taxon>Chlorophyceae</taxon>
        <taxon>CS clade</taxon>
        <taxon>Chlamydomonadales</taxon>
        <taxon>Dunaliellaceae</taxon>
        <taxon>Dunaliella</taxon>
    </lineage>
</organism>
<gene>
    <name evidence="1" type="ORF">DUNSADRAFT_13074</name>
</gene>
<evidence type="ECO:0000313" key="2">
    <source>
        <dbReference type="Proteomes" id="UP000815325"/>
    </source>
</evidence>
<dbReference type="Proteomes" id="UP000815325">
    <property type="component" value="Unassembled WGS sequence"/>
</dbReference>
<name>A0ABQ7H3N8_DUNSA</name>
<evidence type="ECO:0000313" key="1">
    <source>
        <dbReference type="EMBL" id="KAF5841411.1"/>
    </source>
</evidence>
<accession>A0ABQ7H3N8</accession>
<proteinExistence type="predicted"/>